<comment type="caution">
    <text evidence="3">The sequence shown here is derived from an EMBL/GenBank/DDBJ whole genome shotgun (WGS) entry which is preliminary data.</text>
</comment>
<dbReference type="CDD" id="cd17253">
    <property type="entry name" value="RMtype1_S_Eco933I-TRD2-CR2_like"/>
    <property type="match status" value="1"/>
</dbReference>
<dbReference type="InterPro" id="IPR044946">
    <property type="entry name" value="Restrct_endonuc_typeI_TRD_sf"/>
</dbReference>
<protein>
    <submittedName>
        <fullName evidence="3">Type I restriction-modification protein subunit S</fullName>
    </submittedName>
</protein>
<dbReference type="Gene3D" id="1.10.287.1120">
    <property type="entry name" value="Bipartite methylase S protein"/>
    <property type="match status" value="1"/>
</dbReference>
<dbReference type="RefSeq" id="WP_284308477.1">
    <property type="nucleotide sequence ID" value="NZ_BSPB01000029.1"/>
</dbReference>
<dbReference type="Gene3D" id="3.90.220.20">
    <property type="entry name" value="DNA methylase specificity domains"/>
    <property type="match status" value="2"/>
</dbReference>
<evidence type="ECO:0000313" key="3">
    <source>
        <dbReference type="EMBL" id="GLS15623.1"/>
    </source>
</evidence>
<dbReference type="SUPFAM" id="SSF116734">
    <property type="entry name" value="DNA methylase specificity domain"/>
    <property type="match status" value="2"/>
</dbReference>
<keyword evidence="2" id="KW-0238">DNA-binding</keyword>
<gene>
    <name evidence="3" type="ORF">GCM10007935_30590</name>
</gene>
<accession>A0ABQ6C7M1</accession>
<keyword evidence="1" id="KW-0680">Restriction system</keyword>
<dbReference type="EMBL" id="BSPB01000029">
    <property type="protein sequence ID" value="GLS15623.1"/>
    <property type="molecule type" value="Genomic_DNA"/>
</dbReference>
<dbReference type="CDD" id="cd17261">
    <property type="entry name" value="RMtype1_S_EcoKI-TRD2-CR2_like"/>
    <property type="match status" value="1"/>
</dbReference>
<dbReference type="PANTHER" id="PTHR30408:SF12">
    <property type="entry name" value="TYPE I RESTRICTION ENZYME MJAVIII SPECIFICITY SUBUNIT"/>
    <property type="match status" value="1"/>
</dbReference>
<dbReference type="Proteomes" id="UP001156903">
    <property type="component" value="Unassembled WGS sequence"/>
</dbReference>
<evidence type="ECO:0000256" key="2">
    <source>
        <dbReference type="ARBA" id="ARBA00023125"/>
    </source>
</evidence>
<keyword evidence="4" id="KW-1185">Reference proteome</keyword>
<proteinExistence type="predicted"/>
<reference evidence="4" key="1">
    <citation type="journal article" date="2019" name="Int. J. Syst. Evol. Microbiol.">
        <title>The Global Catalogue of Microorganisms (GCM) 10K type strain sequencing project: providing services to taxonomists for standard genome sequencing and annotation.</title>
        <authorList>
            <consortium name="The Broad Institute Genomics Platform"/>
            <consortium name="The Broad Institute Genome Sequencing Center for Infectious Disease"/>
            <person name="Wu L."/>
            <person name="Ma J."/>
        </authorList>
    </citation>
    <scope>NUCLEOTIDE SEQUENCE [LARGE SCALE GENOMIC DNA]</scope>
    <source>
        <strain evidence="4">NBRC 109341</strain>
    </source>
</reference>
<dbReference type="InterPro" id="IPR052021">
    <property type="entry name" value="Type-I_RS_S_subunit"/>
</dbReference>
<sequence>MSFPRYPAYKDSGVDGLGELPEHWALTRLKFVANVQTGVAKGKDNVGKETLEVPYLRVANVQDGYLALDDVATIEIPLEDLPRYRLQAGDVLMNEGGDFDKLGRGHVWDGSIEPCIHQNHVFAVRPHGVSPGWLNLLTGSTYAQFFFMVRSKQSTNLASISSTNVMELPVLLPPVVEQAVITEFLSKEVTKIDALVAEQERLIELLKEKRQAVISHAVTKGLDPSVPMKDSGVEWLGKVPAHWEVARVKHLVQTFEQGWSPQCESFPVGSESEWGVLKVGCVNGGIFTPEENKALPPDLTPLPELGISAGDLLISRANTRELVGSAAVASADHHNLMLCDKLYRLRVDAGRCLPTFLSLFLGTEQVRGQIELAATGASSSMLNISQSTILELCLALPPMAEQQELLQAAVMSVAQLDQLVGEAVLSIELLRERRTALISAAVTGQIDVRAAAATD</sequence>
<organism evidence="3 4">
    <name type="scientific">Hydrogenophaga electricum</name>
    <dbReference type="NCBI Taxonomy" id="1230953"/>
    <lineage>
        <taxon>Bacteria</taxon>
        <taxon>Pseudomonadati</taxon>
        <taxon>Pseudomonadota</taxon>
        <taxon>Betaproteobacteria</taxon>
        <taxon>Burkholderiales</taxon>
        <taxon>Comamonadaceae</taxon>
        <taxon>Hydrogenophaga</taxon>
    </lineage>
</organism>
<name>A0ABQ6C7M1_9BURK</name>
<evidence type="ECO:0000256" key="1">
    <source>
        <dbReference type="ARBA" id="ARBA00022747"/>
    </source>
</evidence>
<dbReference type="PANTHER" id="PTHR30408">
    <property type="entry name" value="TYPE-1 RESTRICTION ENZYME ECOKI SPECIFICITY PROTEIN"/>
    <property type="match status" value="1"/>
</dbReference>
<evidence type="ECO:0000313" key="4">
    <source>
        <dbReference type="Proteomes" id="UP001156903"/>
    </source>
</evidence>